<evidence type="ECO:0000256" key="2">
    <source>
        <dbReference type="PROSITE-ProRule" id="PRU00708"/>
    </source>
</evidence>
<accession>A0A8X9A2W2</accession>
<dbReference type="GO" id="GO:0003723">
    <property type="term" value="F:RNA binding"/>
    <property type="evidence" value="ECO:0007669"/>
    <property type="project" value="InterPro"/>
</dbReference>
<dbReference type="SUPFAM" id="SSF48452">
    <property type="entry name" value="TPR-like"/>
    <property type="match status" value="1"/>
</dbReference>
<keyword evidence="4" id="KW-1185">Reference proteome</keyword>
<evidence type="ECO:0000313" key="4">
    <source>
        <dbReference type="Proteomes" id="UP000298416"/>
    </source>
</evidence>
<dbReference type="GO" id="GO:0009451">
    <property type="term" value="P:RNA modification"/>
    <property type="evidence" value="ECO:0007669"/>
    <property type="project" value="InterPro"/>
</dbReference>
<organism evidence="3">
    <name type="scientific">Salvia splendens</name>
    <name type="common">Scarlet sage</name>
    <dbReference type="NCBI Taxonomy" id="180675"/>
    <lineage>
        <taxon>Eukaryota</taxon>
        <taxon>Viridiplantae</taxon>
        <taxon>Streptophyta</taxon>
        <taxon>Embryophyta</taxon>
        <taxon>Tracheophyta</taxon>
        <taxon>Spermatophyta</taxon>
        <taxon>Magnoliopsida</taxon>
        <taxon>eudicotyledons</taxon>
        <taxon>Gunneridae</taxon>
        <taxon>Pentapetalae</taxon>
        <taxon>asterids</taxon>
        <taxon>lamiids</taxon>
        <taxon>Lamiales</taxon>
        <taxon>Lamiaceae</taxon>
        <taxon>Nepetoideae</taxon>
        <taxon>Mentheae</taxon>
        <taxon>Salviinae</taxon>
        <taxon>Salvia</taxon>
        <taxon>Salvia subgen. Calosphace</taxon>
        <taxon>core Calosphace</taxon>
    </lineage>
</organism>
<dbReference type="PROSITE" id="PS51375">
    <property type="entry name" value="PPR"/>
    <property type="match status" value="1"/>
</dbReference>
<reference evidence="3" key="1">
    <citation type="submission" date="2018-01" db="EMBL/GenBank/DDBJ databases">
        <authorList>
            <person name="Mao J.F."/>
        </authorList>
    </citation>
    <scope>NUCLEOTIDE SEQUENCE</scope>
    <source>
        <strain evidence="3">Huo1</strain>
        <tissue evidence="3">Leaf</tissue>
    </source>
</reference>
<name>A0A8X9A2W2_SALSN</name>
<dbReference type="PANTHER" id="PTHR47926">
    <property type="entry name" value="PENTATRICOPEPTIDE REPEAT-CONTAINING PROTEIN"/>
    <property type="match status" value="1"/>
</dbReference>
<feature type="repeat" description="PPR" evidence="2">
    <location>
        <begin position="40"/>
        <end position="74"/>
    </location>
</feature>
<dbReference type="AlphaFoldDB" id="A0A8X9A2W2"/>
<dbReference type="Pfam" id="PF13041">
    <property type="entry name" value="PPR_2"/>
    <property type="match status" value="1"/>
</dbReference>
<evidence type="ECO:0000313" key="3">
    <source>
        <dbReference type="EMBL" id="KAG6426388.1"/>
    </source>
</evidence>
<dbReference type="Gene3D" id="1.25.40.10">
    <property type="entry name" value="Tetratricopeptide repeat domain"/>
    <property type="match status" value="3"/>
</dbReference>
<comment type="caution">
    <text evidence="3">The sequence shown here is derived from an EMBL/GenBank/DDBJ whole genome shotgun (WGS) entry which is preliminary data.</text>
</comment>
<proteinExistence type="predicted"/>
<dbReference type="InterPro" id="IPR002885">
    <property type="entry name" value="PPR_rpt"/>
</dbReference>
<dbReference type="Proteomes" id="UP000298416">
    <property type="component" value="Unassembled WGS sequence"/>
</dbReference>
<dbReference type="NCBIfam" id="TIGR00756">
    <property type="entry name" value="PPR"/>
    <property type="match status" value="2"/>
</dbReference>
<gene>
    <name evidence="3" type="ORF">SASPL_110611</name>
</gene>
<dbReference type="EMBL" id="PNBA02000004">
    <property type="protein sequence ID" value="KAG6426388.1"/>
    <property type="molecule type" value="Genomic_DNA"/>
</dbReference>
<keyword evidence="1" id="KW-0677">Repeat</keyword>
<sequence length="266" mass="30005">MPDRNSISWNAMIGGYMWNGYVEAALAKARELFDVMSLMNLVIWNSLISGYAHNGMFSEVMDDFTRMQEDGSEPDEVTLVSVAQAGMLDIGREIHERLLKSRIELNEFVVNSLVDMYAKCGDLGNARLVFEEALAKNSATWNRCAHGGLVEEGLESFSKMERYRVKHSVKYYGCLVDLLGRAGRLEDAFNLVKRMPMEPNDAILGSLLGACRTYSDTYMTEKVLEFITELSHHYMLLSNIYAASERWEMAEGMLVAFSVKGSEKIT</sequence>
<protein>
    <recommendedName>
        <fullName evidence="5">Pentatricopeptide repeat-containing protein</fullName>
    </recommendedName>
</protein>
<dbReference type="InterPro" id="IPR011990">
    <property type="entry name" value="TPR-like_helical_dom_sf"/>
</dbReference>
<dbReference type="Pfam" id="PF01535">
    <property type="entry name" value="PPR"/>
    <property type="match status" value="3"/>
</dbReference>
<evidence type="ECO:0008006" key="5">
    <source>
        <dbReference type="Google" id="ProtNLM"/>
    </source>
</evidence>
<evidence type="ECO:0000256" key="1">
    <source>
        <dbReference type="ARBA" id="ARBA00022737"/>
    </source>
</evidence>
<reference evidence="3" key="2">
    <citation type="submission" date="2020-08" db="EMBL/GenBank/DDBJ databases">
        <title>Plant Genome Project.</title>
        <authorList>
            <person name="Zhang R.-G."/>
        </authorList>
    </citation>
    <scope>NUCLEOTIDE SEQUENCE</scope>
    <source>
        <strain evidence="3">Huo1</strain>
        <tissue evidence="3">Leaf</tissue>
    </source>
</reference>
<dbReference type="InterPro" id="IPR046960">
    <property type="entry name" value="PPR_At4g14850-like_plant"/>
</dbReference>